<feature type="compositionally biased region" description="Basic and acidic residues" evidence="2">
    <location>
        <begin position="77"/>
        <end position="88"/>
    </location>
</feature>
<sequence>MKLCSLLRYNVASVIINNRVPLHSQQHLNHLSSAANHQFAAIAYRSLYNHQQIRKKSKKSGKRESRNEDDLDDDEPEHDRGDAYEDMVSDKYNRTTKVVVTSMRADVLLKAGLDIARNKVDTLFYGSKIRLNGKKLTKKSTTVDVDDEIDVVRGPSPSNPNHLIVSRVEILSVTPRAENIAVVIRRNKSLTIENYSDGAYDGDQEK</sequence>
<dbReference type="Pfam" id="PF25818">
    <property type="entry name" value="MTRES1_C"/>
    <property type="match status" value="1"/>
</dbReference>
<dbReference type="InterPro" id="IPR057896">
    <property type="entry name" value="MTRES1_C"/>
</dbReference>
<evidence type="ECO:0000256" key="1">
    <source>
        <dbReference type="PROSITE-ProRule" id="PRU00182"/>
    </source>
</evidence>
<dbReference type="VEuPathDB" id="VectorBase:ASIC015435"/>
<proteinExistence type="predicted"/>
<dbReference type="GO" id="GO:1903108">
    <property type="term" value="P:regulation of mitochondrial transcription"/>
    <property type="evidence" value="ECO:0007669"/>
    <property type="project" value="TreeGrafter"/>
</dbReference>
<accession>A0A084WB89</accession>
<dbReference type="PANTHER" id="PTHR13633:SF3">
    <property type="entry name" value="MITOCHONDRIAL TRANSCRIPTION RESCUE FACTOR 1"/>
    <property type="match status" value="1"/>
</dbReference>
<dbReference type="PANTHER" id="PTHR13633">
    <property type="entry name" value="MITOCHONDRIAL TRANSCRIPTION RESCUE FACTOR 1"/>
    <property type="match status" value="1"/>
</dbReference>
<evidence type="ECO:0000313" key="4">
    <source>
        <dbReference type="EMBL" id="KFB47483.1"/>
    </source>
</evidence>
<dbReference type="GO" id="GO:0003723">
    <property type="term" value="F:RNA binding"/>
    <property type="evidence" value="ECO:0007669"/>
    <property type="project" value="UniProtKB-KW"/>
</dbReference>
<keyword evidence="1" id="KW-0694">RNA-binding</keyword>
<dbReference type="AlphaFoldDB" id="A0A084WB89"/>
<dbReference type="SUPFAM" id="SSF55174">
    <property type="entry name" value="Alpha-L RNA-binding motif"/>
    <property type="match status" value="1"/>
</dbReference>
<protein>
    <submittedName>
        <fullName evidence="4">AGAP001007-PA-like protein</fullName>
    </submittedName>
</protein>
<dbReference type="STRING" id="74873.A0A084WB89"/>
<dbReference type="PROSITE" id="PS50889">
    <property type="entry name" value="S4"/>
    <property type="match status" value="1"/>
</dbReference>
<feature type="region of interest" description="Disordered" evidence="2">
    <location>
        <begin position="53"/>
        <end position="88"/>
    </location>
</feature>
<gene>
    <name evidence="4" type="ORF">ZHAS_00015435</name>
</gene>
<dbReference type="GO" id="GO:0005739">
    <property type="term" value="C:mitochondrion"/>
    <property type="evidence" value="ECO:0007669"/>
    <property type="project" value="TreeGrafter"/>
</dbReference>
<dbReference type="OrthoDB" id="4150at2759"/>
<reference evidence="4 6" key="1">
    <citation type="journal article" date="2014" name="BMC Genomics">
        <title>Genome sequence of Anopheles sinensis provides insight into genetics basis of mosquito competence for malaria parasites.</title>
        <authorList>
            <person name="Zhou D."/>
            <person name="Zhang D."/>
            <person name="Ding G."/>
            <person name="Shi L."/>
            <person name="Hou Q."/>
            <person name="Ye Y."/>
            <person name="Xu Y."/>
            <person name="Zhou H."/>
            <person name="Xiong C."/>
            <person name="Li S."/>
            <person name="Yu J."/>
            <person name="Hong S."/>
            <person name="Yu X."/>
            <person name="Zou P."/>
            <person name="Chen C."/>
            <person name="Chang X."/>
            <person name="Wang W."/>
            <person name="Lv Y."/>
            <person name="Sun Y."/>
            <person name="Ma L."/>
            <person name="Shen B."/>
            <person name="Zhu C."/>
        </authorList>
    </citation>
    <scope>NUCLEOTIDE SEQUENCE [LARGE SCALE GENOMIC DNA]</scope>
</reference>
<evidence type="ECO:0000313" key="5">
    <source>
        <dbReference type="EnsemblMetazoa" id="ASIC015435-PA"/>
    </source>
</evidence>
<organism evidence="4">
    <name type="scientific">Anopheles sinensis</name>
    <name type="common">Mosquito</name>
    <dbReference type="NCBI Taxonomy" id="74873"/>
    <lineage>
        <taxon>Eukaryota</taxon>
        <taxon>Metazoa</taxon>
        <taxon>Ecdysozoa</taxon>
        <taxon>Arthropoda</taxon>
        <taxon>Hexapoda</taxon>
        <taxon>Insecta</taxon>
        <taxon>Pterygota</taxon>
        <taxon>Neoptera</taxon>
        <taxon>Endopterygota</taxon>
        <taxon>Diptera</taxon>
        <taxon>Nematocera</taxon>
        <taxon>Culicoidea</taxon>
        <taxon>Culicidae</taxon>
        <taxon>Anophelinae</taxon>
        <taxon>Anopheles</taxon>
    </lineage>
</organism>
<dbReference type="EnsemblMetazoa" id="ASIC015435-RA">
    <property type="protein sequence ID" value="ASIC015435-PA"/>
    <property type="gene ID" value="ASIC015435"/>
</dbReference>
<keyword evidence="6" id="KW-1185">Reference proteome</keyword>
<dbReference type="Proteomes" id="UP000030765">
    <property type="component" value="Unassembled WGS sequence"/>
</dbReference>
<evidence type="ECO:0000313" key="6">
    <source>
        <dbReference type="Proteomes" id="UP000030765"/>
    </source>
</evidence>
<dbReference type="OMA" id="LATHHDR"/>
<name>A0A084WB89_ANOSI</name>
<dbReference type="EMBL" id="ATLV01022318">
    <property type="status" value="NOT_ANNOTATED_CDS"/>
    <property type="molecule type" value="Genomic_DNA"/>
</dbReference>
<dbReference type="VEuPathDB" id="VectorBase:ASIS000127"/>
<reference evidence="5" key="2">
    <citation type="submission" date="2020-05" db="UniProtKB">
        <authorList>
            <consortium name="EnsemblMetazoa"/>
        </authorList>
    </citation>
    <scope>IDENTIFICATION</scope>
</reference>
<feature type="domain" description="Mitochondrial transcription rescue factor 1 C-terminal" evidence="3">
    <location>
        <begin position="97"/>
        <end position="192"/>
    </location>
</feature>
<dbReference type="EMBL" id="KE525331">
    <property type="protein sequence ID" value="KFB47483.1"/>
    <property type="molecule type" value="Genomic_DNA"/>
</dbReference>
<evidence type="ECO:0000259" key="3">
    <source>
        <dbReference type="Pfam" id="PF25818"/>
    </source>
</evidence>
<evidence type="ECO:0000256" key="2">
    <source>
        <dbReference type="SAM" id="MobiDB-lite"/>
    </source>
</evidence>